<evidence type="ECO:0000313" key="2">
    <source>
        <dbReference type="EMBL" id="RNA69127.1"/>
    </source>
</evidence>
<dbReference type="Proteomes" id="UP000278746">
    <property type="component" value="Unassembled WGS sequence"/>
</dbReference>
<keyword evidence="1" id="KW-1133">Transmembrane helix</keyword>
<organism evidence="2 3">
    <name type="scientific">Alteribacter keqinensis</name>
    <dbReference type="NCBI Taxonomy" id="2483800"/>
    <lineage>
        <taxon>Bacteria</taxon>
        <taxon>Bacillati</taxon>
        <taxon>Bacillota</taxon>
        <taxon>Bacilli</taxon>
        <taxon>Bacillales</taxon>
        <taxon>Bacillaceae</taxon>
        <taxon>Alteribacter</taxon>
    </lineage>
</organism>
<comment type="caution">
    <text evidence="2">The sequence shown here is derived from an EMBL/GenBank/DDBJ whole genome shotgun (WGS) entry which is preliminary data.</text>
</comment>
<feature type="transmembrane region" description="Helical" evidence="1">
    <location>
        <begin position="6"/>
        <end position="21"/>
    </location>
</feature>
<reference evidence="2 3" key="1">
    <citation type="submission" date="2018-10" db="EMBL/GenBank/DDBJ databases">
        <title>Bacillus Keqinensis sp. nov., a moderately halophilic bacterium isolated from a saline-alkaline lake.</title>
        <authorList>
            <person name="Wang H."/>
        </authorList>
    </citation>
    <scope>NUCLEOTIDE SEQUENCE [LARGE SCALE GENOMIC DNA]</scope>
    <source>
        <strain evidence="2 3">KQ-3</strain>
    </source>
</reference>
<name>A0A3M7TUB2_9BACI</name>
<gene>
    <name evidence="2" type="ORF">EBO34_04015</name>
</gene>
<keyword evidence="1" id="KW-0472">Membrane</keyword>
<keyword evidence="3" id="KW-1185">Reference proteome</keyword>
<dbReference type="EMBL" id="RHIB01000001">
    <property type="protein sequence ID" value="RNA69127.1"/>
    <property type="molecule type" value="Genomic_DNA"/>
</dbReference>
<evidence type="ECO:0000313" key="3">
    <source>
        <dbReference type="Proteomes" id="UP000278746"/>
    </source>
</evidence>
<feature type="transmembrane region" description="Helical" evidence="1">
    <location>
        <begin position="130"/>
        <end position="149"/>
    </location>
</feature>
<protein>
    <submittedName>
        <fullName evidence="2">Uncharacterized protein</fullName>
    </submittedName>
</protein>
<accession>A0A3M7TUB2</accession>
<dbReference type="RefSeq" id="WP_122896649.1">
    <property type="nucleotide sequence ID" value="NZ_RHIB01000001.1"/>
</dbReference>
<feature type="transmembrane region" description="Helical" evidence="1">
    <location>
        <begin position="104"/>
        <end position="123"/>
    </location>
</feature>
<keyword evidence="1" id="KW-0812">Transmembrane</keyword>
<dbReference type="Pfam" id="PF24124">
    <property type="entry name" value="YphA"/>
    <property type="match status" value="1"/>
</dbReference>
<evidence type="ECO:0000256" key="1">
    <source>
        <dbReference type="SAM" id="Phobius"/>
    </source>
</evidence>
<feature type="transmembrane region" description="Helical" evidence="1">
    <location>
        <begin position="28"/>
        <end position="44"/>
    </location>
</feature>
<dbReference type="InterPro" id="IPR014617">
    <property type="entry name" value="YphA_Bacsu"/>
</dbReference>
<sequence>MDGFWFLWSAWLTVLYISFFSDSKRSSFLYVSLALSVIICSGIVVPAPGAAVGCSAVILLFTGYLLLTHQAKTDVFRTLFLSLCTALLYGWLEFVYFYEPVWMLFSHKTTSVVLMSTLLILTGKSLRLRASALFTGFFQGQVGFWFYTILTVRPGGGIYTVGGMDRLDILGLCFLSAAGFSAFEWAAARIRERVLSQAGLPSVAGKKVNA</sequence>
<feature type="transmembrane region" description="Helical" evidence="1">
    <location>
        <begin position="79"/>
        <end position="98"/>
    </location>
</feature>
<feature type="transmembrane region" description="Helical" evidence="1">
    <location>
        <begin position="50"/>
        <end position="67"/>
    </location>
</feature>
<feature type="transmembrane region" description="Helical" evidence="1">
    <location>
        <begin position="169"/>
        <end position="187"/>
    </location>
</feature>
<dbReference type="AlphaFoldDB" id="A0A3M7TUB2"/>
<proteinExistence type="predicted"/>
<dbReference type="OrthoDB" id="2965169at2"/>